<evidence type="ECO:0000256" key="1">
    <source>
        <dbReference type="ARBA" id="ARBA00004584"/>
    </source>
</evidence>
<feature type="domain" description="Post-SET" evidence="13">
    <location>
        <begin position="1198"/>
        <end position="1214"/>
    </location>
</feature>
<dbReference type="Pfam" id="PF00856">
    <property type="entry name" value="SET"/>
    <property type="match status" value="1"/>
</dbReference>
<dbReference type="InterPro" id="IPR003616">
    <property type="entry name" value="Post-SET_dom"/>
</dbReference>
<feature type="region of interest" description="Disordered" evidence="10">
    <location>
        <begin position="644"/>
        <end position="684"/>
    </location>
</feature>
<dbReference type="Pfam" id="PF02182">
    <property type="entry name" value="SAD_SRA"/>
    <property type="match status" value="1"/>
</dbReference>
<dbReference type="SUPFAM" id="SSF88697">
    <property type="entry name" value="PUA domain-like"/>
    <property type="match status" value="1"/>
</dbReference>
<evidence type="ECO:0000256" key="3">
    <source>
        <dbReference type="ARBA" id="ARBA00022603"/>
    </source>
</evidence>
<dbReference type="InterPro" id="IPR003105">
    <property type="entry name" value="SRA_YDG"/>
</dbReference>
<feature type="domain" description="SET" evidence="11">
    <location>
        <begin position="1039"/>
        <end position="1180"/>
    </location>
</feature>
<dbReference type="Gene3D" id="2.30.280.10">
    <property type="entry name" value="SRA-YDG"/>
    <property type="match status" value="1"/>
</dbReference>
<feature type="region of interest" description="Disordered" evidence="10">
    <location>
        <begin position="154"/>
        <end position="182"/>
    </location>
</feature>
<dbReference type="PROSITE" id="PS50868">
    <property type="entry name" value="POST_SET"/>
    <property type="match status" value="1"/>
</dbReference>
<keyword evidence="16" id="KW-1185">Reference proteome</keyword>
<dbReference type="Pfam" id="PF05033">
    <property type="entry name" value="Pre-SET"/>
    <property type="match status" value="1"/>
</dbReference>
<keyword evidence="7 9" id="KW-0539">Nucleus</keyword>
<evidence type="ECO:0000256" key="9">
    <source>
        <dbReference type="PROSITE-ProRule" id="PRU00358"/>
    </source>
</evidence>
<dbReference type="InterPro" id="IPR015947">
    <property type="entry name" value="PUA-like_sf"/>
</dbReference>
<dbReference type="InterPro" id="IPR007728">
    <property type="entry name" value="Pre-SET_dom"/>
</dbReference>
<dbReference type="InterPro" id="IPR051357">
    <property type="entry name" value="H3K9_HMTase_SUVAR3-9"/>
</dbReference>
<organism evidence="15 16">
    <name type="scientific">Brassica napus</name>
    <name type="common">Rape</name>
    <dbReference type="NCBI Taxonomy" id="3708"/>
    <lineage>
        <taxon>Eukaryota</taxon>
        <taxon>Viridiplantae</taxon>
        <taxon>Streptophyta</taxon>
        <taxon>Embryophyta</taxon>
        <taxon>Tracheophyta</taxon>
        <taxon>Spermatophyta</taxon>
        <taxon>Magnoliopsida</taxon>
        <taxon>eudicotyledons</taxon>
        <taxon>Gunneridae</taxon>
        <taxon>Pentapetalae</taxon>
        <taxon>rosids</taxon>
        <taxon>malvids</taxon>
        <taxon>Brassicales</taxon>
        <taxon>Brassicaceae</taxon>
        <taxon>Brassiceae</taxon>
        <taxon>Brassica</taxon>
    </lineage>
</organism>
<dbReference type="PROSITE" id="PS51575">
    <property type="entry name" value="SAM_MT43_SUVAR39_2"/>
    <property type="match status" value="1"/>
</dbReference>
<evidence type="ECO:0000256" key="6">
    <source>
        <dbReference type="ARBA" id="ARBA00022853"/>
    </source>
</evidence>
<dbReference type="InterPro" id="IPR036987">
    <property type="entry name" value="SRA-YDG_sf"/>
</dbReference>
<evidence type="ECO:0000259" key="14">
    <source>
        <dbReference type="PROSITE" id="PS51015"/>
    </source>
</evidence>
<dbReference type="PANTHER" id="PTHR45660">
    <property type="entry name" value="HISTONE-LYSINE N-METHYLTRANSFERASE SETMAR"/>
    <property type="match status" value="1"/>
</dbReference>
<evidence type="ECO:0008006" key="17">
    <source>
        <dbReference type="Google" id="ProtNLM"/>
    </source>
</evidence>
<sequence>MSPSKTKGLRSWSVESDDDNNPIENISSPPTSLMVSPFRFFDDETYYTTPYLPSTVSSFQTIIDEAIFDETYNPTTFYPLIDSPLRTLDDQTYNITSPSTLEVGPLQTVDDENHNPKTPPPPLEVPSLPTIDGETHKAEPPLPTLEIPLLQTVDDENHNPKTPPPTLEVPPLPTTDGETHKAEPPLPTLEITLPQTVDNNINPPPPLEVSPLPTTDGETHKAEPPLPTLEITLPQTVDNNINNTPPPPLEVPPLPTTDGETHKAEPPLPTLEITLPQTVDNNINNTPPPTLEVSPLPTIDGETDKAEPPLPPLEITLPQTVDNNINNTPPPTLEVPPLPTIDGETDKAEPPLPTLEITLPQTVDNNINNTPPPTLEVPPLPTIDGETDKAEPPLPTLEITLPQTVDNNINNTPPPTLEVPPLPTIDGETDKAEPPLPTLEITLPQTVDNNINNTPPPTLEVPPLPTIDGETHKEEPPLPTLEITLPQTVDNNINKTPPPTLEVSPLPTIDGETDKAEPPLPTLEITLPQTVDNNINNTPPPTLEVSPLPTIDGETHKEEPPFPTLEITLPQTVDNNINNTPPPTLEVPSLPTIDGETHQAEPLLPTLEITLLQTVDNSINNTPATPLMVSSLQAIVPYETNKDSIAAADGPSSGAIKRKRGRPRGSKNSKMAIKKPKPYDSNSKVVTSCPSFDTGISEAERETGNKEVADSVLMRFDAVRRRLCQLKCFKGPLLQTALANCKNLGVRTNRKKRIGSIPGVNVGDIFYFWGEMSLVGLHMLMVAGIDYLTIKDGATEGPLATSVVTSGHYDDETEDTQTLIYTGHGGKIGDQELRGGNSALKESKLKGNEVRVIRGEEDPNNKGKNIYIYDGLYIVSDSWEAKGKSGFKEFKFKLLRKPDQPAGYANWKSSKNWSKCTDNSRKGLILQDLSYGAETLPVPLVNEIDENDKEMPQDFSYVNSSTCPSMTIVQNYQSTACIDCHQVQLCEGPTCICVQRNGGDLPYHNRILVCRKPMVYECGDMCPCPLDCHNRVTQTGLKIRVEVFKTEKCGWGLRSLEPIRAGTFICQLVGMAKRIHDVNEDDEYVFDSSRVYNQFKWNYEPELVGEDCWDQVPEAYKLRWRMVVSSKAYGNVSRFMNHSCSPNVMWQPVEYEDSRQPCVRIAFFAMKHIPPLTELRYDYGMSCRTEEVGEDGKTIFKGKKICHCGSVKCQGSFG</sequence>
<keyword evidence="3" id="KW-0489">Methyltransferase</keyword>
<dbReference type="Proteomes" id="UP000824890">
    <property type="component" value="Unassembled WGS sequence"/>
</dbReference>
<evidence type="ECO:0000259" key="13">
    <source>
        <dbReference type="PROSITE" id="PS50868"/>
    </source>
</evidence>
<dbReference type="EMBL" id="JAGKQM010000016">
    <property type="protein sequence ID" value="KAH0875343.1"/>
    <property type="molecule type" value="Genomic_DNA"/>
</dbReference>
<evidence type="ECO:0000256" key="2">
    <source>
        <dbReference type="ARBA" id="ARBA00022454"/>
    </source>
</evidence>
<keyword evidence="6" id="KW-0156">Chromatin regulator</keyword>
<dbReference type="PROSITE" id="PS50280">
    <property type="entry name" value="SET"/>
    <property type="match status" value="1"/>
</dbReference>
<dbReference type="PROSITE" id="PS50867">
    <property type="entry name" value="PRE_SET"/>
    <property type="match status" value="1"/>
</dbReference>
<keyword evidence="2" id="KW-0158">Chromosome</keyword>
<evidence type="ECO:0000256" key="5">
    <source>
        <dbReference type="ARBA" id="ARBA00022691"/>
    </source>
</evidence>
<dbReference type="InterPro" id="IPR046341">
    <property type="entry name" value="SET_dom_sf"/>
</dbReference>
<feature type="domain" description="YDG" evidence="14">
    <location>
        <begin position="755"/>
        <end position="896"/>
    </location>
</feature>
<comment type="caution">
    <text evidence="15">The sequence shown here is derived from an EMBL/GenBank/DDBJ whole genome shotgun (WGS) entry which is preliminary data.</text>
</comment>
<dbReference type="SMART" id="SM00468">
    <property type="entry name" value="PreSET"/>
    <property type="match status" value="1"/>
</dbReference>
<feature type="compositionally biased region" description="Pro residues" evidence="10">
    <location>
        <begin position="161"/>
        <end position="173"/>
    </location>
</feature>
<dbReference type="SUPFAM" id="SSF82199">
    <property type="entry name" value="SET domain"/>
    <property type="match status" value="1"/>
</dbReference>
<feature type="compositionally biased region" description="Basic residues" evidence="10">
    <location>
        <begin position="656"/>
        <end position="676"/>
    </location>
</feature>
<keyword evidence="5" id="KW-0949">S-adenosyl-L-methionine</keyword>
<dbReference type="SMART" id="SM00317">
    <property type="entry name" value="SET"/>
    <property type="match status" value="1"/>
</dbReference>
<evidence type="ECO:0000313" key="15">
    <source>
        <dbReference type="EMBL" id="KAH0875343.1"/>
    </source>
</evidence>
<dbReference type="PROSITE" id="PS51015">
    <property type="entry name" value="YDG"/>
    <property type="match status" value="1"/>
</dbReference>
<comment type="subcellular location">
    <subcellularLocation>
        <location evidence="1">Chromosome</location>
        <location evidence="1">Centromere</location>
    </subcellularLocation>
    <subcellularLocation>
        <location evidence="9">Nucleus</location>
    </subcellularLocation>
</comment>
<keyword evidence="4" id="KW-0808">Transferase</keyword>
<evidence type="ECO:0000259" key="11">
    <source>
        <dbReference type="PROSITE" id="PS50280"/>
    </source>
</evidence>
<feature type="domain" description="Pre-SET" evidence="12">
    <location>
        <begin position="973"/>
        <end position="1036"/>
    </location>
</feature>
<dbReference type="Gene3D" id="2.170.270.10">
    <property type="entry name" value="SET domain"/>
    <property type="match status" value="1"/>
</dbReference>
<evidence type="ECO:0000256" key="4">
    <source>
        <dbReference type="ARBA" id="ARBA00022679"/>
    </source>
</evidence>
<dbReference type="PANTHER" id="PTHR45660:SF18">
    <property type="entry name" value="HISTONE-LYSINE N-METHYLTRANSFERASE, H3 LYSINE-9 SPECIFIC SUVH7-RELATED"/>
    <property type="match status" value="1"/>
</dbReference>
<protein>
    <recommendedName>
        <fullName evidence="17">Histone-lysine N-methyltransferase</fullName>
    </recommendedName>
</protein>
<dbReference type="InterPro" id="IPR025794">
    <property type="entry name" value="H3-K9-MeTrfase_plant"/>
</dbReference>
<feature type="region of interest" description="Disordered" evidence="10">
    <location>
        <begin position="1"/>
        <end position="29"/>
    </location>
</feature>
<evidence type="ECO:0000256" key="8">
    <source>
        <dbReference type="ARBA" id="ARBA00023328"/>
    </source>
</evidence>
<reference evidence="15 16" key="1">
    <citation type="submission" date="2021-05" db="EMBL/GenBank/DDBJ databases">
        <title>Genome Assembly of Synthetic Allotetraploid Brassica napus Reveals Homoeologous Exchanges between Subgenomes.</title>
        <authorList>
            <person name="Davis J.T."/>
        </authorList>
    </citation>
    <scope>NUCLEOTIDE SEQUENCE [LARGE SCALE GENOMIC DNA]</scope>
    <source>
        <strain evidence="16">cv. Da-Ae</strain>
        <tissue evidence="15">Seedling</tissue>
    </source>
</reference>
<gene>
    <name evidence="15" type="ORF">HID58_072705</name>
</gene>
<name>A0ABQ7Z581_BRANA</name>
<evidence type="ECO:0000313" key="16">
    <source>
        <dbReference type="Proteomes" id="UP000824890"/>
    </source>
</evidence>
<proteinExistence type="predicted"/>
<accession>A0ABQ7Z581</accession>
<keyword evidence="8" id="KW-0137">Centromere</keyword>
<dbReference type="InterPro" id="IPR001214">
    <property type="entry name" value="SET_dom"/>
</dbReference>
<evidence type="ECO:0000256" key="7">
    <source>
        <dbReference type="ARBA" id="ARBA00023242"/>
    </source>
</evidence>
<evidence type="ECO:0000256" key="10">
    <source>
        <dbReference type="SAM" id="MobiDB-lite"/>
    </source>
</evidence>
<dbReference type="SMART" id="SM00466">
    <property type="entry name" value="SRA"/>
    <property type="match status" value="1"/>
</dbReference>
<evidence type="ECO:0000259" key="12">
    <source>
        <dbReference type="PROSITE" id="PS50867"/>
    </source>
</evidence>